<dbReference type="GO" id="GO:0015562">
    <property type="term" value="F:efflux transmembrane transporter activity"/>
    <property type="evidence" value="ECO:0007669"/>
    <property type="project" value="TreeGrafter"/>
</dbReference>
<dbReference type="SUPFAM" id="SSF111369">
    <property type="entry name" value="HlyD-like secretion proteins"/>
    <property type="match status" value="1"/>
</dbReference>
<feature type="region of interest" description="Disordered" evidence="2">
    <location>
        <begin position="481"/>
        <end position="500"/>
    </location>
</feature>
<keyword evidence="3" id="KW-0812">Transmembrane</keyword>
<comment type="caution">
    <text evidence="5">The sequence shown here is derived from an EMBL/GenBank/DDBJ whole genome shotgun (WGS) entry which is preliminary data.</text>
</comment>
<keyword evidence="1" id="KW-0175">Coiled coil</keyword>
<dbReference type="EMBL" id="JAGQLH010000035">
    <property type="protein sequence ID" value="MCA9385659.1"/>
    <property type="molecule type" value="Genomic_DNA"/>
</dbReference>
<dbReference type="PANTHER" id="PTHR30469:SF33">
    <property type="entry name" value="SLR1207 PROTEIN"/>
    <property type="match status" value="1"/>
</dbReference>
<dbReference type="Proteomes" id="UP000754563">
    <property type="component" value="Unassembled WGS sequence"/>
</dbReference>
<evidence type="ECO:0000256" key="1">
    <source>
        <dbReference type="SAM" id="Coils"/>
    </source>
</evidence>
<reference evidence="5" key="1">
    <citation type="submission" date="2020-04" db="EMBL/GenBank/DDBJ databases">
        <authorList>
            <person name="Zhang T."/>
        </authorList>
    </citation>
    <scope>NUCLEOTIDE SEQUENCE</scope>
    <source>
        <strain evidence="5">HKST-UBA11</strain>
    </source>
</reference>
<evidence type="ECO:0000256" key="2">
    <source>
        <dbReference type="SAM" id="MobiDB-lite"/>
    </source>
</evidence>
<evidence type="ECO:0000313" key="5">
    <source>
        <dbReference type="EMBL" id="MCA9385659.1"/>
    </source>
</evidence>
<evidence type="ECO:0000259" key="4">
    <source>
        <dbReference type="Pfam" id="PF25989"/>
    </source>
</evidence>
<dbReference type="PANTHER" id="PTHR30469">
    <property type="entry name" value="MULTIDRUG RESISTANCE PROTEIN MDTA"/>
    <property type="match status" value="1"/>
</dbReference>
<sequence>MINHFYKQYGRITWLIIVASLMVAVLYLNYVSDIVGPIDDSIVEETPLLVSALEIGENDVYTKVIATVDNNNKITLTSLSSGIVNRLRADAGDDLKEEDEILILTDTYTGENMYELQIELAEKQLETAQEQLQGLDKTEDEQQDLADEQLDDFLERQELMKKQLTDINKQILEMEAMVVDIQDYLNNLIAFEQEIKNNTNDFTEDQLVIQNRGAILQQQSVLMQQQSALDSLIQQRDLLEYQTNSNTPSEEIAELTNEITKEQIKSQIDLAKLGVESAELQLELTKAQADLHTVRAPIDGTLEQIIPKEGEYVSPGQAIAIINGKLDLVLKAKVSADIALQVDEGGNAIVTIDEVNYKAKVDHVSKVPVEGNFYEILISPGNALEEIVQIGSSFEIQLPIATEGEDNQDDEIYVPLDSVFKTNISEYVFVVEDGVATERAVTTGTILGNQIRIETGLSQGDLVILDRRVIPGQKIEIIPTEESTELVEETETSDSEETPE</sequence>
<organism evidence="5 6">
    <name type="scientific">Candidatus Dojkabacteria bacterium</name>
    <dbReference type="NCBI Taxonomy" id="2099670"/>
    <lineage>
        <taxon>Bacteria</taxon>
        <taxon>Candidatus Dojkabacteria</taxon>
    </lineage>
</organism>
<feature type="transmembrane region" description="Helical" evidence="3">
    <location>
        <begin position="12"/>
        <end position="30"/>
    </location>
</feature>
<reference evidence="5" key="2">
    <citation type="journal article" date="2021" name="Microbiome">
        <title>Successional dynamics and alternative stable states in a saline activated sludge microbial community over 9 years.</title>
        <authorList>
            <person name="Wang Y."/>
            <person name="Ye J."/>
            <person name="Ju F."/>
            <person name="Liu L."/>
            <person name="Boyd J.A."/>
            <person name="Deng Y."/>
            <person name="Parks D.H."/>
            <person name="Jiang X."/>
            <person name="Yin X."/>
            <person name="Woodcroft B.J."/>
            <person name="Tyson G.W."/>
            <person name="Hugenholtz P."/>
            <person name="Polz M.F."/>
            <person name="Zhang T."/>
        </authorList>
    </citation>
    <scope>NUCLEOTIDE SEQUENCE</scope>
    <source>
        <strain evidence="5">HKST-UBA11</strain>
    </source>
</reference>
<evidence type="ECO:0000313" key="6">
    <source>
        <dbReference type="Proteomes" id="UP000754563"/>
    </source>
</evidence>
<proteinExistence type="predicted"/>
<gene>
    <name evidence="5" type="ORF">KC717_03350</name>
</gene>
<dbReference type="Gene3D" id="2.40.50.100">
    <property type="match status" value="1"/>
</dbReference>
<dbReference type="AlphaFoldDB" id="A0A955RK98"/>
<dbReference type="Gene3D" id="2.40.420.20">
    <property type="match status" value="1"/>
</dbReference>
<feature type="coiled-coil region" evidence="1">
    <location>
        <begin position="111"/>
        <end position="148"/>
    </location>
</feature>
<evidence type="ECO:0000256" key="3">
    <source>
        <dbReference type="SAM" id="Phobius"/>
    </source>
</evidence>
<keyword evidence="3" id="KW-0472">Membrane</keyword>
<feature type="domain" description="YknX-like C-terminal permuted SH3-like" evidence="4">
    <location>
        <begin position="413"/>
        <end position="475"/>
    </location>
</feature>
<dbReference type="InterPro" id="IPR058637">
    <property type="entry name" value="YknX-like_C"/>
</dbReference>
<feature type="compositionally biased region" description="Acidic residues" evidence="2">
    <location>
        <begin position="482"/>
        <end position="500"/>
    </location>
</feature>
<dbReference type="Pfam" id="PF25989">
    <property type="entry name" value="YknX_C"/>
    <property type="match status" value="1"/>
</dbReference>
<dbReference type="GO" id="GO:1990281">
    <property type="term" value="C:efflux pump complex"/>
    <property type="evidence" value="ECO:0007669"/>
    <property type="project" value="TreeGrafter"/>
</dbReference>
<accession>A0A955RK98</accession>
<keyword evidence="3" id="KW-1133">Transmembrane helix</keyword>
<name>A0A955RK98_9BACT</name>
<protein>
    <submittedName>
        <fullName evidence="5">HlyD family efflux transporter periplasmic adaptor subunit</fullName>
    </submittedName>
</protein>